<proteinExistence type="predicted"/>
<dbReference type="PROSITE" id="PS51898">
    <property type="entry name" value="TYR_RECOMBINASE"/>
    <property type="match status" value="1"/>
</dbReference>
<dbReference type="SUPFAM" id="SSF56349">
    <property type="entry name" value="DNA breaking-rejoining enzymes"/>
    <property type="match status" value="1"/>
</dbReference>
<dbReference type="Gene3D" id="1.10.443.10">
    <property type="entry name" value="Intergrase catalytic core"/>
    <property type="match status" value="1"/>
</dbReference>
<protein>
    <submittedName>
        <fullName evidence="7">Phage integrase/site-specific recombinase</fullName>
    </submittedName>
</protein>
<evidence type="ECO:0000313" key="8">
    <source>
        <dbReference type="Proteomes" id="UP000015381"/>
    </source>
</evidence>
<dbReference type="HOGENOM" id="CLU_045500_0_0_2"/>
<dbReference type="EMBL" id="HF571520">
    <property type="protein sequence ID" value="CCQ33893.1"/>
    <property type="molecule type" value="Genomic_DNA"/>
</dbReference>
<keyword evidence="8" id="KW-1185">Reference proteome</keyword>
<evidence type="ECO:0000256" key="3">
    <source>
        <dbReference type="ARBA" id="ARBA00023172"/>
    </source>
</evidence>
<dbReference type="InterPro" id="IPR044068">
    <property type="entry name" value="CB"/>
</dbReference>
<evidence type="ECO:0000259" key="5">
    <source>
        <dbReference type="PROSITE" id="PS51898"/>
    </source>
</evidence>
<dbReference type="InterPro" id="IPR050090">
    <property type="entry name" value="Tyrosine_recombinase_XerCD"/>
</dbReference>
<feature type="domain" description="Tyr recombinase" evidence="5">
    <location>
        <begin position="116"/>
        <end position="332"/>
    </location>
</feature>
<keyword evidence="3" id="KW-0233">DNA recombination</keyword>
<dbReference type="Proteomes" id="UP000015381">
    <property type="component" value="Chromosome I"/>
</dbReference>
<organism evidence="7 8">
    <name type="scientific">Halorhabdus tiamatea SARL4B</name>
    <dbReference type="NCBI Taxonomy" id="1033806"/>
    <lineage>
        <taxon>Archaea</taxon>
        <taxon>Methanobacteriati</taxon>
        <taxon>Methanobacteriota</taxon>
        <taxon>Stenosarchaea group</taxon>
        <taxon>Halobacteria</taxon>
        <taxon>Halobacteriales</taxon>
        <taxon>Haloarculaceae</taxon>
        <taxon>Halorhabdus</taxon>
    </lineage>
</organism>
<evidence type="ECO:0000256" key="4">
    <source>
        <dbReference type="PROSITE-ProRule" id="PRU01248"/>
    </source>
</evidence>
<dbReference type="GeneID" id="23799665"/>
<dbReference type="Pfam" id="PF02899">
    <property type="entry name" value="Phage_int_SAM_1"/>
    <property type="match status" value="1"/>
</dbReference>
<evidence type="ECO:0000256" key="1">
    <source>
        <dbReference type="ARBA" id="ARBA00022908"/>
    </source>
</evidence>
<dbReference type="PANTHER" id="PTHR30349:SF41">
    <property type="entry name" value="INTEGRASE_RECOMBINASE PROTEIN MJ0367-RELATED"/>
    <property type="match status" value="1"/>
</dbReference>
<dbReference type="InterPro" id="IPR011010">
    <property type="entry name" value="DNA_brk_join_enz"/>
</dbReference>
<dbReference type="RefSeq" id="WP_008524525.1">
    <property type="nucleotide sequence ID" value="NC_021921.1"/>
</dbReference>
<dbReference type="PANTHER" id="PTHR30349">
    <property type="entry name" value="PHAGE INTEGRASE-RELATED"/>
    <property type="match status" value="1"/>
</dbReference>
<keyword evidence="1" id="KW-0229">DNA integration</keyword>
<dbReference type="Pfam" id="PF00589">
    <property type="entry name" value="Phage_integrase"/>
    <property type="match status" value="1"/>
</dbReference>
<dbReference type="CDD" id="cd00397">
    <property type="entry name" value="DNA_BRE_C"/>
    <property type="match status" value="1"/>
</dbReference>
<dbReference type="PATRIC" id="fig|1033806.12.peg.1758"/>
<feature type="domain" description="Core-binding (CB)" evidence="6">
    <location>
        <begin position="8"/>
        <end position="93"/>
    </location>
</feature>
<dbReference type="GO" id="GO:0006310">
    <property type="term" value="P:DNA recombination"/>
    <property type="evidence" value="ECO:0007669"/>
    <property type="project" value="UniProtKB-KW"/>
</dbReference>
<dbReference type="GO" id="GO:0003677">
    <property type="term" value="F:DNA binding"/>
    <property type="evidence" value="ECO:0007669"/>
    <property type="project" value="UniProtKB-UniRule"/>
</dbReference>
<dbReference type="OrthoDB" id="198497at2157"/>
<name>F7PGS8_9EURY</name>
<dbReference type="InterPro" id="IPR004107">
    <property type="entry name" value="Integrase_SAM-like_N"/>
</dbReference>
<dbReference type="AlphaFoldDB" id="F7PGS8"/>
<dbReference type="PROSITE" id="PS51900">
    <property type="entry name" value="CB"/>
    <property type="match status" value="1"/>
</dbReference>
<dbReference type="GO" id="GO:0015074">
    <property type="term" value="P:DNA integration"/>
    <property type="evidence" value="ECO:0007669"/>
    <property type="project" value="UniProtKB-KW"/>
</dbReference>
<accession>F7PGS8</accession>
<reference evidence="7 8" key="1">
    <citation type="journal article" date="2014" name="Environ. Microbiol.">
        <title>Halorhabdus tiamatea: proteogenomics and glycosidase activity measurements identify the first cultivated euryarchaeon from a deep-sea anoxic brine lake as potential polysaccharide degrader.</title>
        <authorList>
            <person name="Werner J."/>
            <person name="Ferrer M."/>
            <person name="Michel G."/>
            <person name="Mann A.J."/>
            <person name="Huang S."/>
            <person name="Juarez S."/>
            <person name="Ciordia S."/>
            <person name="Albar J.P."/>
            <person name="Alcaide M."/>
            <person name="La Cono V."/>
            <person name="Yakimov M.M."/>
            <person name="Antunes A."/>
            <person name="Taborda M."/>
            <person name="Da Costa M.S."/>
            <person name="Amann R.I."/>
            <person name="Gloeckner F.O."/>
            <person name="Golyshina O.V."/>
            <person name="Golyshin P.N."/>
            <person name="Teeling H."/>
        </authorList>
    </citation>
    <scope>NUCLEOTIDE SEQUENCE [LARGE SCALE GENOMIC DNA]</scope>
    <source>
        <strain evidence="8">SARL4B</strain>
    </source>
</reference>
<gene>
    <name evidence="7" type="ORF">HTIA_1769</name>
</gene>
<dbReference type="KEGG" id="hti:HTIA_1769"/>
<evidence type="ECO:0000259" key="6">
    <source>
        <dbReference type="PROSITE" id="PS51900"/>
    </source>
</evidence>
<evidence type="ECO:0000256" key="2">
    <source>
        <dbReference type="ARBA" id="ARBA00023125"/>
    </source>
</evidence>
<keyword evidence="2 4" id="KW-0238">DNA-binding</keyword>
<evidence type="ECO:0000313" key="7">
    <source>
        <dbReference type="EMBL" id="CCQ33893.1"/>
    </source>
</evidence>
<dbReference type="InterPro" id="IPR013762">
    <property type="entry name" value="Integrase-like_cat_sf"/>
</dbReference>
<dbReference type="InterPro" id="IPR002104">
    <property type="entry name" value="Integrase_catalytic"/>
</dbReference>
<dbReference type="InterPro" id="IPR010998">
    <property type="entry name" value="Integrase_recombinase_N"/>
</dbReference>
<dbReference type="Gene3D" id="1.10.150.130">
    <property type="match status" value="1"/>
</dbReference>
<sequence>MSTDLDPLDPATARQMYLDERRNELAAATIQSHGYRLQQFVDWCDQDGIENLNELSGRDVHRFRVDRRNGDDLATATMKGQLATLRIFLRFCASVDGVEPGMDEKIILPRTTAEDARDELVNPDRAKQILEHLDRYRYATLEHALLSVLWHTGLRIGAAISLDVEDYDADEQYLDLVHRPADGTPLKNGAHSERFVALSERVCTVLDDWLEVNHPGVEDDYGRLPLFATRRARLSKNRGRTIAYQYTRPCVYSNECPHDRDEEACEALSTARAYACPSAMSPHPFRRGAITYHLQQDTPEKVVSDRMDVGMDVLERHYDQRSAKEKLQQRRRYLPE</sequence>